<sequence>MDNKQDCDTAVTLFERVTSVNFVSKSLLGVGNKQRVQKCRDYFLPNLNSFRDIKVTSQIVRNDMTNRQQMALTQRIISKRKKKEILHQTWSGQKA</sequence>
<gene>
    <name evidence="1" type="ORF">PACLA_8A060905</name>
</gene>
<dbReference type="EMBL" id="CACRXK020002969">
    <property type="protein sequence ID" value="CAB3996882.1"/>
    <property type="molecule type" value="Genomic_DNA"/>
</dbReference>
<comment type="caution">
    <text evidence="1">The sequence shown here is derived from an EMBL/GenBank/DDBJ whole genome shotgun (WGS) entry which is preliminary data.</text>
</comment>
<dbReference type="Proteomes" id="UP001152795">
    <property type="component" value="Unassembled WGS sequence"/>
</dbReference>
<reference evidence="1" key="1">
    <citation type="submission" date="2020-04" db="EMBL/GenBank/DDBJ databases">
        <authorList>
            <person name="Alioto T."/>
            <person name="Alioto T."/>
            <person name="Gomez Garrido J."/>
        </authorList>
    </citation>
    <scope>NUCLEOTIDE SEQUENCE</scope>
    <source>
        <strain evidence="1">A484AB</strain>
    </source>
</reference>
<dbReference type="AlphaFoldDB" id="A0A6S7H2A9"/>
<evidence type="ECO:0000313" key="2">
    <source>
        <dbReference type="Proteomes" id="UP001152795"/>
    </source>
</evidence>
<accession>A0A6S7H2A9</accession>
<dbReference type="OrthoDB" id="10659545at2759"/>
<organism evidence="1 2">
    <name type="scientific">Paramuricea clavata</name>
    <name type="common">Red gorgonian</name>
    <name type="synonym">Violescent sea-whip</name>
    <dbReference type="NCBI Taxonomy" id="317549"/>
    <lineage>
        <taxon>Eukaryota</taxon>
        <taxon>Metazoa</taxon>
        <taxon>Cnidaria</taxon>
        <taxon>Anthozoa</taxon>
        <taxon>Octocorallia</taxon>
        <taxon>Malacalcyonacea</taxon>
        <taxon>Plexauridae</taxon>
        <taxon>Paramuricea</taxon>
    </lineage>
</organism>
<name>A0A6S7H2A9_PARCT</name>
<protein>
    <submittedName>
        <fullName evidence="1">Uncharacterized protein</fullName>
    </submittedName>
</protein>
<proteinExistence type="predicted"/>
<keyword evidence="2" id="KW-1185">Reference proteome</keyword>
<evidence type="ECO:0000313" key="1">
    <source>
        <dbReference type="EMBL" id="CAB3996882.1"/>
    </source>
</evidence>